<protein>
    <submittedName>
        <fullName evidence="1">Uncharacterized protein</fullName>
    </submittedName>
</protein>
<dbReference type="EMBL" id="SNRW01032903">
    <property type="protein sequence ID" value="KAA6356479.1"/>
    <property type="molecule type" value="Genomic_DNA"/>
</dbReference>
<dbReference type="Proteomes" id="UP000324800">
    <property type="component" value="Unassembled WGS sequence"/>
</dbReference>
<sequence length="221" mass="26652">QLKDKTDQVYELEEAKPYKVYIDFVSIWQKKKEVYKHQQTLDDYHYSHTGPNAGNSYKTLSNTIVRDKQINDYFKQKAVNVLSDYQDTTREDYKQYNKDSTNFKNRREYLKPYNIRDVTCMINTINHLIQITWEEKIDMLACISLTQIANQIKYKYCHEKFDINASQNIVNSFEQLEVTQYWWDNKVKGYINHDEYAKRDTINNVNEDDFEWIRDKVASET</sequence>
<name>A0A5J4TEC2_9EUKA</name>
<gene>
    <name evidence="1" type="ORF">EZS28_047994</name>
</gene>
<accession>A0A5J4TEC2</accession>
<evidence type="ECO:0000313" key="2">
    <source>
        <dbReference type="Proteomes" id="UP000324800"/>
    </source>
</evidence>
<feature type="non-terminal residue" evidence="1">
    <location>
        <position position="1"/>
    </location>
</feature>
<comment type="caution">
    <text evidence="1">The sequence shown here is derived from an EMBL/GenBank/DDBJ whole genome shotgun (WGS) entry which is preliminary data.</text>
</comment>
<reference evidence="1 2" key="1">
    <citation type="submission" date="2019-03" db="EMBL/GenBank/DDBJ databases">
        <title>Single cell metagenomics reveals metabolic interactions within the superorganism composed of flagellate Streblomastix strix and complex community of Bacteroidetes bacteria on its surface.</title>
        <authorList>
            <person name="Treitli S.C."/>
            <person name="Kolisko M."/>
            <person name="Husnik F."/>
            <person name="Keeling P."/>
            <person name="Hampl V."/>
        </authorList>
    </citation>
    <scope>NUCLEOTIDE SEQUENCE [LARGE SCALE GENOMIC DNA]</scope>
    <source>
        <strain evidence="1">ST1C</strain>
    </source>
</reference>
<proteinExistence type="predicted"/>
<organism evidence="1 2">
    <name type="scientific">Streblomastix strix</name>
    <dbReference type="NCBI Taxonomy" id="222440"/>
    <lineage>
        <taxon>Eukaryota</taxon>
        <taxon>Metamonada</taxon>
        <taxon>Preaxostyla</taxon>
        <taxon>Oxymonadida</taxon>
        <taxon>Streblomastigidae</taxon>
        <taxon>Streblomastix</taxon>
    </lineage>
</organism>
<evidence type="ECO:0000313" key="1">
    <source>
        <dbReference type="EMBL" id="KAA6356479.1"/>
    </source>
</evidence>
<dbReference type="AlphaFoldDB" id="A0A5J4TEC2"/>